<dbReference type="EMBL" id="CAJNNV010018808">
    <property type="protein sequence ID" value="CAE8606212.1"/>
    <property type="molecule type" value="Genomic_DNA"/>
</dbReference>
<dbReference type="GO" id="GO:0000785">
    <property type="term" value="C:chromatin"/>
    <property type="evidence" value="ECO:0007669"/>
    <property type="project" value="TreeGrafter"/>
</dbReference>
<dbReference type="GO" id="GO:0003682">
    <property type="term" value="F:chromatin binding"/>
    <property type="evidence" value="ECO:0007669"/>
    <property type="project" value="TreeGrafter"/>
</dbReference>
<evidence type="ECO:0000313" key="3">
    <source>
        <dbReference type="EMBL" id="CAE8606212.1"/>
    </source>
</evidence>
<protein>
    <recommendedName>
        <fullName evidence="2">STAG domain-containing protein</fullName>
    </recommendedName>
</protein>
<comment type="caution">
    <text evidence="3">The sequence shown here is derived from an EMBL/GenBank/DDBJ whole genome shotgun (WGS) entry which is preliminary data.</text>
</comment>
<organism evidence="3 4">
    <name type="scientific">Polarella glacialis</name>
    <name type="common">Dinoflagellate</name>
    <dbReference type="NCBI Taxonomy" id="89957"/>
    <lineage>
        <taxon>Eukaryota</taxon>
        <taxon>Sar</taxon>
        <taxon>Alveolata</taxon>
        <taxon>Dinophyceae</taxon>
        <taxon>Suessiales</taxon>
        <taxon>Suessiaceae</taxon>
        <taxon>Polarella</taxon>
    </lineage>
</organism>
<dbReference type="GO" id="GO:0008278">
    <property type="term" value="C:cohesin complex"/>
    <property type="evidence" value="ECO:0007669"/>
    <property type="project" value="TreeGrafter"/>
</dbReference>
<evidence type="ECO:0000256" key="1">
    <source>
        <dbReference type="SAM" id="MobiDB-lite"/>
    </source>
</evidence>
<proteinExistence type="predicted"/>
<reference evidence="3" key="1">
    <citation type="submission" date="2021-02" db="EMBL/GenBank/DDBJ databases">
        <authorList>
            <person name="Dougan E. K."/>
            <person name="Rhodes N."/>
            <person name="Thang M."/>
            <person name="Chan C."/>
        </authorList>
    </citation>
    <scope>NUCLEOTIDE SEQUENCE</scope>
</reference>
<name>A0A813EZA7_POLGL</name>
<dbReference type="GO" id="GO:0007062">
    <property type="term" value="P:sister chromatid cohesion"/>
    <property type="evidence" value="ECO:0007669"/>
    <property type="project" value="TreeGrafter"/>
</dbReference>
<dbReference type="Pfam" id="PF08514">
    <property type="entry name" value="STAG"/>
    <property type="match status" value="1"/>
</dbReference>
<dbReference type="GO" id="GO:0005634">
    <property type="term" value="C:nucleus"/>
    <property type="evidence" value="ECO:0007669"/>
    <property type="project" value="TreeGrafter"/>
</dbReference>
<accession>A0A813EZA7</accession>
<dbReference type="PANTHER" id="PTHR11199:SF0">
    <property type="entry name" value="LD34181P-RELATED"/>
    <property type="match status" value="1"/>
</dbReference>
<dbReference type="InterPro" id="IPR013721">
    <property type="entry name" value="STAG"/>
</dbReference>
<feature type="non-terminal residue" evidence="3">
    <location>
        <position position="1"/>
    </location>
</feature>
<dbReference type="Proteomes" id="UP000654075">
    <property type="component" value="Unassembled WGS sequence"/>
</dbReference>
<feature type="domain" description="STAG" evidence="2">
    <location>
        <begin position="118"/>
        <end position="207"/>
    </location>
</feature>
<gene>
    <name evidence="3" type="ORF">PGLA1383_LOCUS24197</name>
</gene>
<feature type="region of interest" description="Disordered" evidence="1">
    <location>
        <begin position="1"/>
        <end position="22"/>
    </location>
</feature>
<dbReference type="AlphaFoldDB" id="A0A813EZA7"/>
<keyword evidence="4" id="KW-1185">Reference proteome</keyword>
<dbReference type="PANTHER" id="PTHR11199">
    <property type="entry name" value="STROMAL ANTIGEN"/>
    <property type="match status" value="1"/>
</dbReference>
<evidence type="ECO:0000259" key="2">
    <source>
        <dbReference type="Pfam" id="PF08514"/>
    </source>
</evidence>
<dbReference type="InterPro" id="IPR039662">
    <property type="entry name" value="Cohesin_Scc3/SA"/>
</dbReference>
<sequence>MAPRSALASELSPSLGEAAPRPAAEADSAVVAAGGQSSNLGDAVLHGGALVVRQKAQEWAELCSRDLPAAVLEALSLTLLLAGLPGAITAADLNADPAALLARLPEWVRDQGLDPQLYPLLPSAKQGKRSVANFEKFWTFGLGAQNGIALLDSQLVASLTKWLLILPQASIRSVRHAATVAALAVAEALGHHSQALARSHETLAKQLK</sequence>
<evidence type="ECO:0000313" key="4">
    <source>
        <dbReference type="Proteomes" id="UP000654075"/>
    </source>
</evidence>